<accession>A0A4R5W744</accession>
<dbReference type="EMBL" id="SDLO01000036">
    <property type="protein sequence ID" value="TDK84608.1"/>
    <property type="molecule type" value="Genomic_DNA"/>
</dbReference>
<comment type="caution">
    <text evidence="1">The sequence shown here is derived from an EMBL/GenBank/DDBJ whole genome shotgun (WGS) entry which is preliminary data.</text>
</comment>
<proteinExistence type="predicted"/>
<sequence>MTNVRTLRFHTKYGPTPLFDKARQQLTELAGLGLEIPHAKSRLEARGIPMEYLTDFQPQHWEVMTVETNVRTGRITYMSLRCNVEARKYLWIVLAFEHVITAWIRDTPRSRVTGQMIVKDGPAWDAAARGEDPIRTQAVGEWEAVRRRSVRAREVLAALATASEYPSADRLAHVANLVLAGSTWKRASIETGWRSPQEMDTAIGRLLQTTKQNVAAARKPACKDADSGG</sequence>
<protein>
    <submittedName>
        <fullName evidence="1">Uncharacterized protein</fullName>
    </submittedName>
</protein>
<dbReference type="AlphaFoldDB" id="A0A4R5W744"/>
<evidence type="ECO:0000313" key="2">
    <source>
        <dbReference type="Proteomes" id="UP000294929"/>
    </source>
</evidence>
<evidence type="ECO:0000313" key="1">
    <source>
        <dbReference type="EMBL" id="TDK84608.1"/>
    </source>
</evidence>
<name>A0A4R5W744_MYCMU</name>
<dbReference type="Proteomes" id="UP000294929">
    <property type="component" value="Unassembled WGS sequence"/>
</dbReference>
<dbReference type="RefSeq" id="WP_133428351.1">
    <property type="nucleotide sequence ID" value="NZ_SDLO01000036.1"/>
</dbReference>
<gene>
    <name evidence="1" type="ORF">EUA03_25765</name>
</gene>
<reference evidence="1 2" key="1">
    <citation type="submission" date="2019-01" db="EMBL/GenBank/DDBJ databases">
        <title>High-quality-draft genome sequences of five non-tuberculosis mycobacteriaceae isolated from a nosocomial environment.</title>
        <authorList>
            <person name="Tiago I."/>
            <person name="Alarico S."/>
            <person name="Pereira S.G."/>
            <person name="Coelho C."/>
            <person name="Maranha A."/>
            <person name="Empadinhas N."/>
        </authorList>
    </citation>
    <scope>NUCLEOTIDE SEQUENCE [LARGE SCALE GENOMIC DNA]</scope>
    <source>
        <strain evidence="1 2">24AIII</strain>
    </source>
</reference>
<organism evidence="1 2">
    <name type="scientific">Mycolicibacterium mucogenicum</name>
    <name type="common">Mycobacterium mucogenicum</name>
    <dbReference type="NCBI Taxonomy" id="56689"/>
    <lineage>
        <taxon>Bacteria</taxon>
        <taxon>Bacillati</taxon>
        <taxon>Actinomycetota</taxon>
        <taxon>Actinomycetes</taxon>
        <taxon>Mycobacteriales</taxon>
        <taxon>Mycobacteriaceae</taxon>
        <taxon>Mycolicibacterium</taxon>
    </lineage>
</organism>